<feature type="transmembrane region" description="Helical" evidence="1">
    <location>
        <begin position="101"/>
        <end position="122"/>
    </location>
</feature>
<feature type="transmembrane region" description="Helical" evidence="1">
    <location>
        <begin position="150"/>
        <end position="168"/>
    </location>
</feature>
<keyword evidence="3" id="KW-1185">Reference proteome</keyword>
<dbReference type="KEGG" id="cik:H0194_01060"/>
<feature type="transmembrane region" description="Helical" evidence="1">
    <location>
        <begin position="47"/>
        <end position="66"/>
    </location>
</feature>
<evidence type="ECO:0000313" key="3">
    <source>
        <dbReference type="Proteomes" id="UP000515743"/>
    </source>
</evidence>
<dbReference type="InterPro" id="IPR016566">
    <property type="entry name" value="UCP010219"/>
</dbReference>
<evidence type="ECO:0000313" key="2">
    <source>
        <dbReference type="EMBL" id="QNE90424.1"/>
    </source>
</evidence>
<dbReference type="Proteomes" id="UP000515743">
    <property type="component" value="Chromosome"/>
</dbReference>
<feature type="transmembrane region" description="Helical" evidence="1">
    <location>
        <begin position="78"/>
        <end position="95"/>
    </location>
</feature>
<sequence>MAAHDAVAEGDTNTDAVEPTLLEQMGGLSGLVSSTLPILVLIPVNNFYGLVPALAAALGVALLILVWRIARKETLQPAVSAFIGVAICAAIAYFTGDAKGYFLYGIWMSLVLAIVAFGSIVARWPIVGVIWKGINGEDMVWRQVPAARQAYAVATAGWGTIFLARFLVQNALYGGDSATELGIVKLLMGWPLTGLVTVLTIWMVRRANAAVEAAS</sequence>
<keyword evidence="1" id="KW-0472">Membrane</keyword>
<evidence type="ECO:0000256" key="1">
    <source>
        <dbReference type="SAM" id="Phobius"/>
    </source>
</evidence>
<proteinExistence type="predicted"/>
<dbReference type="RefSeq" id="WP_185176797.1">
    <property type="nucleotide sequence ID" value="NZ_CP059404.1"/>
</dbReference>
<dbReference type="Pfam" id="PF11361">
    <property type="entry name" value="DUF3159"/>
    <property type="match status" value="1"/>
</dbReference>
<name>A0A7G7CS58_9CORY</name>
<feature type="transmembrane region" description="Helical" evidence="1">
    <location>
        <begin position="188"/>
        <end position="204"/>
    </location>
</feature>
<protein>
    <submittedName>
        <fullName evidence="2">DUF3159 domain-containing protein</fullName>
    </submittedName>
</protein>
<keyword evidence="1" id="KW-0812">Transmembrane</keyword>
<dbReference type="PIRSF" id="PIRSF010219">
    <property type="entry name" value="UCP010219"/>
    <property type="match status" value="1"/>
</dbReference>
<dbReference type="EMBL" id="CP059404">
    <property type="protein sequence ID" value="QNE90424.1"/>
    <property type="molecule type" value="Genomic_DNA"/>
</dbReference>
<reference evidence="2 3" key="1">
    <citation type="submission" date="2020-07" db="EMBL/GenBank/DDBJ databases">
        <title>Complete genome and description of Corynebacterium incognita strain Marseille-Q3630 sp. nov.</title>
        <authorList>
            <person name="Boxberger M."/>
        </authorList>
    </citation>
    <scope>NUCLEOTIDE SEQUENCE [LARGE SCALE GENOMIC DNA]</scope>
    <source>
        <strain evidence="2 3">Marseille-Q3630</strain>
    </source>
</reference>
<dbReference type="AlphaFoldDB" id="A0A7G7CS58"/>
<gene>
    <name evidence="2" type="ORF">H0194_01060</name>
</gene>
<organism evidence="2 3">
    <name type="scientific">Corynebacterium incognita</name>
    <dbReference type="NCBI Taxonomy" id="2754725"/>
    <lineage>
        <taxon>Bacteria</taxon>
        <taxon>Bacillati</taxon>
        <taxon>Actinomycetota</taxon>
        <taxon>Actinomycetes</taxon>
        <taxon>Mycobacteriales</taxon>
        <taxon>Corynebacteriaceae</taxon>
        <taxon>Corynebacterium</taxon>
    </lineage>
</organism>
<accession>A0A7G7CS58</accession>
<keyword evidence="1" id="KW-1133">Transmembrane helix</keyword>